<evidence type="ECO:0000313" key="1">
    <source>
        <dbReference type="EMBL" id="KAI4347676.1"/>
    </source>
</evidence>
<protein>
    <submittedName>
        <fullName evidence="1">Uncharacterized protein</fullName>
    </submittedName>
</protein>
<organism evidence="1 2">
    <name type="scientific">Bauhinia variegata</name>
    <name type="common">Purple orchid tree</name>
    <name type="synonym">Phanera variegata</name>
    <dbReference type="NCBI Taxonomy" id="167791"/>
    <lineage>
        <taxon>Eukaryota</taxon>
        <taxon>Viridiplantae</taxon>
        <taxon>Streptophyta</taxon>
        <taxon>Embryophyta</taxon>
        <taxon>Tracheophyta</taxon>
        <taxon>Spermatophyta</taxon>
        <taxon>Magnoliopsida</taxon>
        <taxon>eudicotyledons</taxon>
        <taxon>Gunneridae</taxon>
        <taxon>Pentapetalae</taxon>
        <taxon>rosids</taxon>
        <taxon>fabids</taxon>
        <taxon>Fabales</taxon>
        <taxon>Fabaceae</taxon>
        <taxon>Cercidoideae</taxon>
        <taxon>Cercideae</taxon>
        <taxon>Bauhiniinae</taxon>
        <taxon>Bauhinia</taxon>
    </lineage>
</organism>
<proteinExistence type="predicted"/>
<gene>
    <name evidence="1" type="ORF">L6164_008466</name>
</gene>
<accession>A0ACB9PGV8</accession>
<evidence type="ECO:0000313" key="2">
    <source>
        <dbReference type="Proteomes" id="UP000828941"/>
    </source>
</evidence>
<keyword evidence="2" id="KW-1185">Reference proteome</keyword>
<dbReference type="Proteomes" id="UP000828941">
    <property type="component" value="Chromosome 4"/>
</dbReference>
<sequence length="407" mass="46559">MLNEDMVLICEAEKGGDPTVITVNCPDKTGLGCDLCRIILLFGLSISKGDVITDGRWCYIVLWVRGKPTTNWNLLKKRLLEVCPSYFSTTGIEYYTLENQESIPLYVFLLKFWCSYDHKGLLHDVTEVLCQLELTIKRVKISTAPDGRRMHLFFVTDTRKMLHTTERKEETILHLKTVLRDTFISCEIELSGPEVAACSHNSLHLPSGITVDIFNLEASEGYQSRYSYPISIVMDNNLSPSHTFIQIHCLDHKGLLYDIMRTLKDYNIQVSYGRFFAKSKGNCEVDLFITQTDGRKIMDPNKQNALCSRLKMELSCPLRIVIGSRGPDTELMVANLVELSSWGRPLVFYDITHALKILNIDIFSVEIGRHMIQDREWEVYRILLDECDCSPLPRNKIEEGVKNTLMG</sequence>
<comment type="caution">
    <text evidence="1">The sequence shown here is derived from an EMBL/GenBank/DDBJ whole genome shotgun (WGS) entry which is preliminary data.</text>
</comment>
<reference evidence="1 2" key="1">
    <citation type="journal article" date="2022" name="DNA Res.">
        <title>Chromosomal-level genome assembly of the orchid tree Bauhinia variegata (Leguminosae; Cercidoideae) supports the allotetraploid origin hypothesis of Bauhinia.</title>
        <authorList>
            <person name="Zhong Y."/>
            <person name="Chen Y."/>
            <person name="Zheng D."/>
            <person name="Pang J."/>
            <person name="Liu Y."/>
            <person name="Luo S."/>
            <person name="Meng S."/>
            <person name="Qian L."/>
            <person name="Wei D."/>
            <person name="Dai S."/>
            <person name="Zhou R."/>
        </authorList>
    </citation>
    <scope>NUCLEOTIDE SEQUENCE [LARGE SCALE GENOMIC DNA]</scope>
    <source>
        <strain evidence="1">BV-YZ2020</strain>
    </source>
</reference>
<dbReference type="EMBL" id="CM039429">
    <property type="protein sequence ID" value="KAI4347676.1"/>
    <property type="molecule type" value="Genomic_DNA"/>
</dbReference>
<name>A0ACB9PGV8_BAUVA</name>